<gene>
    <name evidence="3" type="ORF">IPP15_23665</name>
</gene>
<proteinExistence type="predicted"/>
<dbReference type="SMART" id="SM00028">
    <property type="entry name" value="TPR"/>
    <property type="match status" value="2"/>
</dbReference>
<reference evidence="3 4" key="1">
    <citation type="submission" date="2020-10" db="EMBL/GenBank/DDBJ databases">
        <title>Connecting structure to function with the recovery of over 1000 high-quality activated sludge metagenome-assembled genomes encoding full-length rRNA genes using long-read sequencing.</title>
        <authorList>
            <person name="Singleton C.M."/>
            <person name="Petriglieri F."/>
            <person name="Kristensen J.M."/>
            <person name="Kirkegaard R.H."/>
            <person name="Michaelsen T.Y."/>
            <person name="Andersen M.H."/>
            <person name="Karst S.M."/>
            <person name="Dueholm M.S."/>
            <person name="Nielsen P.H."/>
            <person name="Albertsen M."/>
        </authorList>
    </citation>
    <scope>NUCLEOTIDE SEQUENCE [LARGE SCALE GENOMIC DNA]</scope>
    <source>
        <strain evidence="3">Ribe_18-Q3-R11-54_MAXAC.273</strain>
    </source>
</reference>
<dbReference type="PROSITE" id="PS50005">
    <property type="entry name" value="TPR"/>
    <property type="match status" value="1"/>
</dbReference>
<accession>A0A9D7XQ63</accession>
<dbReference type="InterPro" id="IPR011990">
    <property type="entry name" value="TPR-like_helical_dom_sf"/>
</dbReference>
<evidence type="ECO:0000313" key="4">
    <source>
        <dbReference type="Proteomes" id="UP000808337"/>
    </source>
</evidence>
<dbReference type="SUPFAM" id="SSF48452">
    <property type="entry name" value="TPR-like"/>
    <property type="match status" value="1"/>
</dbReference>
<dbReference type="InterPro" id="IPR019734">
    <property type="entry name" value="TPR_rpt"/>
</dbReference>
<feature type="repeat" description="TPR" evidence="1">
    <location>
        <begin position="313"/>
        <end position="346"/>
    </location>
</feature>
<dbReference type="Gene3D" id="1.25.40.10">
    <property type="entry name" value="Tetratricopeptide repeat domain"/>
    <property type="match status" value="1"/>
</dbReference>
<dbReference type="InterPro" id="IPR021314">
    <property type="entry name" value="DUF2911"/>
</dbReference>
<protein>
    <submittedName>
        <fullName evidence="3">DUF2911 domain-containing protein</fullName>
    </submittedName>
</protein>
<keyword evidence="1" id="KW-0802">TPR repeat</keyword>
<sequence>MKTIYTLRCLLAIAFLAVNLSAWSQGITTPRTPSPAATVSQTIGISTITVSYSRPSVKGRVIWGELVPYGWNVQNFGNQKSAPWRAGANENTTIEFSHAAKVEGKDVPAGMYGMFFTINGDGSGELILSKDHRSWGSFFYEADHDQLRAKIQTREHAMTELLTYDFINLTKNSGELVLNWENKQFPVKIEFAVDDIVMANATEELKNVIGFNWQGYASAANYALQNKINTDQAIKWIDQAIATNPSFNTLNTKAGLLELQGKTADVQKMKDQAIALATENELNAYGYQLLNQGDNDGAIKYLKMNTDRHPESANAWDSLGEAYAIKGDKENAIKNFKKSLSLNPTEATKANSEKYLKKLGGM</sequence>
<evidence type="ECO:0000256" key="1">
    <source>
        <dbReference type="PROSITE-ProRule" id="PRU00339"/>
    </source>
</evidence>
<comment type="caution">
    <text evidence="3">The sequence shown here is derived from an EMBL/GenBank/DDBJ whole genome shotgun (WGS) entry which is preliminary data.</text>
</comment>
<dbReference type="Pfam" id="PF11138">
    <property type="entry name" value="DUF2911"/>
    <property type="match status" value="1"/>
</dbReference>
<feature type="signal peptide" evidence="2">
    <location>
        <begin position="1"/>
        <end position="24"/>
    </location>
</feature>
<dbReference type="Proteomes" id="UP000808337">
    <property type="component" value="Unassembled WGS sequence"/>
</dbReference>
<evidence type="ECO:0000313" key="3">
    <source>
        <dbReference type="EMBL" id="MBK9985299.1"/>
    </source>
</evidence>
<dbReference type="AlphaFoldDB" id="A0A9D7XQ63"/>
<name>A0A9D7XQ63_9BACT</name>
<keyword evidence="2" id="KW-0732">Signal</keyword>
<evidence type="ECO:0000256" key="2">
    <source>
        <dbReference type="SAM" id="SignalP"/>
    </source>
</evidence>
<organism evidence="3 4">
    <name type="scientific">Candidatus Opimibacter skivensis</name>
    <dbReference type="NCBI Taxonomy" id="2982028"/>
    <lineage>
        <taxon>Bacteria</taxon>
        <taxon>Pseudomonadati</taxon>
        <taxon>Bacteroidota</taxon>
        <taxon>Saprospiria</taxon>
        <taxon>Saprospirales</taxon>
        <taxon>Saprospiraceae</taxon>
        <taxon>Candidatus Opimibacter</taxon>
    </lineage>
</organism>
<feature type="chain" id="PRO_5038471162" evidence="2">
    <location>
        <begin position="25"/>
        <end position="362"/>
    </location>
</feature>
<dbReference type="Pfam" id="PF13181">
    <property type="entry name" value="TPR_8"/>
    <property type="match status" value="1"/>
</dbReference>
<dbReference type="PROSITE" id="PS50293">
    <property type="entry name" value="TPR_REGION"/>
    <property type="match status" value="1"/>
</dbReference>
<dbReference type="EMBL" id="JADKGY010000035">
    <property type="protein sequence ID" value="MBK9985299.1"/>
    <property type="molecule type" value="Genomic_DNA"/>
</dbReference>